<proteinExistence type="predicted"/>
<feature type="compositionally biased region" description="Polar residues" evidence="1">
    <location>
        <begin position="81"/>
        <end position="95"/>
    </location>
</feature>
<dbReference type="KEGG" id="lww:115943557"/>
<dbReference type="AlphaFoldDB" id="A0A7F8RI16"/>
<feature type="compositionally biased region" description="Polar residues" evidence="1">
    <location>
        <begin position="109"/>
        <end position="121"/>
    </location>
</feature>
<protein>
    <submittedName>
        <fullName evidence="3">Catenin delta-2-like</fullName>
    </submittedName>
</protein>
<feature type="compositionally biased region" description="Low complexity" evidence="1">
    <location>
        <begin position="58"/>
        <end position="69"/>
    </location>
</feature>
<accession>A0A7F8RI16</accession>
<feature type="non-terminal residue" evidence="3">
    <location>
        <position position="185"/>
    </location>
</feature>
<gene>
    <name evidence="3" type="primary">LOC115943557</name>
</gene>
<sequence>MSSISSAEEQFHWQSQDGQKDIEDELTTGLELVDSCIRSLQESGILDPQDYSTGERPSLLSQSALQLNSKPEGSFQYPASYHSNQTLALSETAPSQLPARGTQARGAGQTFSQRTGSQHGPQNAAAAAFQRASYAAGPASSYADPYRQLQYCPSVESPYSKSGPALPPEGTLARSPSIDSIQKDP</sequence>
<feature type="region of interest" description="Disordered" evidence="1">
    <location>
        <begin position="43"/>
        <end position="130"/>
    </location>
</feature>
<name>A0A7F8RI16_LEPWE</name>
<dbReference type="OrthoDB" id="9807932at2759"/>
<feature type="region of interest" description="Disordered" evidence="1">
    <location>
        <begin position="1"/>
        <end position="26"/>
    </location>
</feature>
<evidence type="ECO:0000313" key="3">
    <source>
        <dbReference type="RefSeq" id="XP_030892378.1"/>
    </source>
</evidence>
<feature type="compositionally biased region" description="Polar residues" evidence="1">
    <location>
        <begin position="1"/>
        <end position="17"/>
    </location>
</feature>
<evidence type="ECO:0000313" key="2">
    <source>
        <dbReference type="Proteomes" id="UP000245341"/>
    </source>
</evidence>
<dbReference type="RefSeq" id="XP_030892378.1">
    <property type="nucleotide sequence ID" value="XM_031036518.1"/>
</dbReference>
<dbReference type="Proteomes" id="UP000245341">
    <property type="component" value="Unplaced"/>
</dbReference>
<evidence type="ECO:0000256" key="1">
    <source>
        <dbReference type="SAM" id="MobiDB-lite"/>
    </source>
</evidence>
<organism evidence="2 3">
    <name type="scientific">Leptonychotes weddellii</name>
    <name type="common">Weddell seal</name>
    <name type="synonym">Otaria weddellii</name>
    <dbReference type="NCBI Taxonomy" id="9713"/>
    <lineage>
        <taxon>Eukaryota</taxon>
        <taxon>Metazoa</taxon>
        <taxon>Chordata</taxon>
        <taxon>Craniata</taxon>
        <taxon>Vertebrata</taxon>
        <taxon>Euteleostomi</taxon>
        <taxon>Mammalia</taxon>
        <taxon>Eutheria</taxon>
        <taxon>Laurasiatheria</taxon>
        <taxon>Carnivora</taxon>
        <taxon>Caniformia</taxon>
        <taxon>Pinnipedia</taxon>
        <taxon>Phocidae</taxon>
        <taxon>Monachinae</taxon>
        <taxon>Lobodontini</taxon>
        <taxon>Leptonychotes</taxon>
    </lineage>
</organism>
<reference evidence="3" key="1">
    <citation type="submission" date="2025-08" db="UniProtKB">
        <authorList>
            <consortium name="RefSeq"/>
        </authorList>
    </citation>
    <scope>IDENTIFICATION</scope>
    <source>
        <tissue evidence="3">Liver</tissue>
    </source>
</reference>
<feature type="region of interest" description="Disordered" evidence="1">
    <location>
        <begin position="154"/>
        <end position="185"/>
    </location>
</feature>
<keyword evidence="2" id="KW-1185">Reference proteome</keyword>
<dbReference type="GeneID" id="115943557"/>